<feature type="domain" description="PAS" evidence="8">
    <location>
        <begin position="425"/>
        <end position="465"/>
    </location>
</feature>
<proteinExistence type="predicted"/>
<evidence type="ECO:0000256" key="2">
    <source>
        <dbReference type="ARBA" id="ARBA00004651"/>
    </source>
</evidence>
<evidence type="ECO:0000256" key="4">
    <source>
        <dbReference type="ARBA" id="ARBA00022692"/>
    </source>
</evidence>
<dbReference type="GO" id="GO:0003824">
    <property type="term" value="F:catalytic activity"/>
    <property type="evidence" value="ECO:0007669"/>
    <property type="project" value="UniProtKB-ARBA"/>
</dbReference>
<sequence>MDCSSGREYLLTCWQAQMMKHENKASLLSSYLLWGGSAIITLLLISLISYYYLNTREQYEAQLTNLHSNLIDQQRSRLSAELDDVERYLQLSYDSAEQRLMKESQEQTQQAIQVMNSLYQTYHQQLSEAEMKSMLVEAVRELRFFDGRGYIFIDDMDGLCILLPTSPDVEGQSLYDNRDDTGHYIMRGLIDAVDNPAAAGYSRYRWYPPGNNQQMADKIAYVEVFEPYQWIVGAGEYLDRFQKGLKPEVLEHVRNIRFGQNGYVAVINNTGKMLANAAIPGLENIHYNQFENDLIRDSMAQILDTAKAGGGYTNYNWYRPGSSENVEKLSLVRPANSWGWILVAGVYEGDLNQLLAEQKASLEHALEEAEQSLIISFLVLGALALFITHYYSHWLRSLFNSYHRDITRQQQELQEKADSLLLSGRIVDSAYEGITVCDANNRILQVNSAFTRITGYSEQDAIGKTPAILKSGRHQEVFYRSMWRRLENTGYWRGEIWNRRKSGEVYPEWLSINVYKDSQGRIQNYIATFSDITQRKEAEQQLRYLAETDPLTGLANRRTLMFCLNRDLAATARYMAPEVALMFIDLDHFKQINDVQGHDVGDKVLVEVGKRLQLNLRESDLACRIGGDEFVAIIKLHQDEGIEQLQILSQRLLAEIVKPIRHSNSEISINCSIGIALRNELASDAFTLMKNADQALYEAKHKGRGRVCFSESPVLIDS</sequence>
<dbReference type="InterPro" id="IPR052163">
    <property type="entry name" value="DGC-Regulatory_Protein"/>
</dbReference>
<name>A0A3P1STH0_9GAMM</name>
<keyword evidence="6 7" id="KW-0472">Membrane</keyword>
<dbReference type="PROSITE" id="PS50112">
    <property type="entry name" value="PAS"/>
    <property type="match status" value="1"/>
</dbReference>
<dbReference type="Gene3D" id="3.30.70.270">
    <property type="match status" value="1"/>
</dbReference>
<dbReference type="NCBIfam" id="TIGR00254">
    <property type="entry name" value="GGDEF"/>
    <property type="match status" value="1"/>
</dbReference>
<keyword evidence="12" id="KW-1185">Reference proteome</keyword>
<dbReference type="PROSITE" id="PS50887">
    <property type="entry name" value="GGDEF"/>
    <property type="match status" value="1"/>
</dbReference>
<dbReference type="CDD" id="cd01949">
    <property type="entry name" value="GGDEF"/>
    <property type="match status" value="1"/>
</dbReference>
<protein>
    <submittedName>
        <fullName evidence="11">Diguanylate cyclase</fullName>
    </submittedName>
</protein>
<dbReference type="PANTHER" id="PTHR46663:SF3">
    <property type="entry name" value="SLL0267 PROTEIN"/>
    <property type="match status" value="1"/>
</dbReference>
<dbReference type="InterPro" id="IPR001610">
    <property type="entry name" value="PAC"/>
</dbReference>
<dbReference type="SUPFAM" id="SSF55785">
    <property type="entry name" value="PYP-like sensor domain (PAS domain)"/>
    <property type="match status" value="1"/>
</dbReference>
<dbReference type="SMART" id="SM00267">
    <property type="entry name" value="GGDEF"/>
    <property type="match status" value="1"/>
</dbReference>
<dbReference type="SMART" id="SM00086">
    <property type="entry name" value="PAC"/>
    <property type="match status" value="1"/>
</dbReference>
<dbReference type="InterPro" id="IPR000014">
    <property type="entry name" value="PAS"/>
</dbReference>
<dbReference type="CDD" id="cd18774">
    <property type="entry name" value="PDC2_HK_sensor"/>
    <property type="match status" value="1"/>
</dbReference>
<comment type="caution">
    <text evidence="11">The sequence shown here is derived from an EMBL/GenBank/DDBJ whole genome shotgun (WGS) entry which is preliminary data.</text>
</comment>
<comment type="subcellular location">
    <subcellularLocation>
        <location evidence="2">Cell membrane</location>
        <topology evidence="2">Multi-pass membrane protein</topology>
    </subcellularLocation>
</comment>
<evidence type="ECO:0000313" key="11">
    <source>
        <dbReference type="EMBL" id="RRD00507.1"/>
    </source>
</evidence>
<dbReference type="PROSITE" id="PS50113">
    <property type="entry name" value="PAC"/>
    <property type="match status" value="1"/>
</dbReference>
<dbReference type="OrthoDB" id="8416215at2"/>
<evidence type="ECO:0000256" key="6">
    <source>
        <dbReference type="ARBA" id="ARBA00023136"/>
    </source>
</evidence>
<dbReference type="InterPro" id="IPR043128">
    <property type="entry name" value="Rev_trsase/Diguanyl_cyclase"/>
</dbReference>
<dbReference type="InterPro" id="IPR035965">
    <property type="entry name" value="PAS-like_dom_sf"/>
</dbReference>
<dbReference type="Gene3D" id="3.30.450.20">
    <property type="entry name" value="PAS domain"/>
    <property type="match status" value="3"/>
</dbReference>
<evidence type="ECO:0000259" key="10">
    <source>
        <dbReference type="PROSITE" id="PS50887"/>
    </source>
</evidence>
<evidence type="ECO:0000256" key="3">
    <source>
        <dbReference type="ARBA" id="ARBA00022475"/>
    </source>
</evidence>
<dbReference type="SMART" id="SM00091">
    <property type="entry name" value="PAS"/>
    <property type="match status" value="1"/>
</dbReference>
<dbReference type="Pfam" id="PF13426">
    <property type="entry name" value="PAS_9"/>
    <property type="match status" value="1"/>
</dbReference>
<evidence type="ECO:0000259" key="8">
    <source>
        <dbReference type="PROSITE" id="PS50112"/>
    </source>
</evidence>
<keyword evidence="4 7" id="KW-0812">Transmembrane</keyword>
<evidence type="ECO:0000256" key="1">
    <source>
        <dbReference type="ARBA" id="ARBA00001946"/>
    </source>
</evidence>
<feature type="transmembrane region" description="Helical" evidence="7">
    <location>
        <begin position="373"/>
        <end position="391"/>
    </location>
</feature>
<dbReference type="PANTHER" id="PTHR46663">
    <property type="entry name" value="DIGUANYLATE CYCLASE DGCT-RELATED"/>
    <property type="match status" value="1"/>
</dbReference>
<dbReference type="NCBIfam" id="TIGR00229">
    <property type="entry name" value="sensory_box"/>
    <property type="match status" value="1"/>
</dbReference>
<dbReference type="InterPro" id="IPR004010">
    <property type="entry name" value="Double_Cache_2"/>
</dbReference>
<dbReference type="SMART" id="SM01049">
    <property type="entry name" value="Cache_2"/>
    <property type="match status" value="2"/>
</dbReference>
<feature type="transmembrane region" description="Helical" evidence="7">
    <location>
        <begin position="31"/>
        <end position="53"/>
    </location>
</feature>
<organism evidence="11 12">
    <name type="scientific">Amphritea balenae</name>
    <dbReference type="NCBI Taxonomy" id="452629"/>
    <lineage>
        <taxon>Bacteria</taxon>
        <taxon>Pseudomonadati</taxon>
        <taxon>Pseudomonadota</taxon>
        <taxon>Gammaproteobacteria</taxon>
        <taxon>Oceanospirillales</taxon>
        <taxon>Oceanospirillaceae</taxon>
        <taxon>Amphritea</taxon>
    </lineage>
</organism>
<gene>
    <name evidence="11" type="ORF">EHS89_05295</name>
</gene>
<dbReference type="Pfam" id="PF00990">
    <property type="entry name" value="GGDEF"/>
    <property type="match status" value="1"/>
</dbReference>
<dbReference type="InterPro" id="IPR033480">
    <property type="entry name" value="sCache_2"/>
</dbReference>
<dbReference type="CDD" id="cd00130">
    <property type="entry name" value="PAS"/>
    <property type="match status" value="1"/>
</dbReference>
<evidence type="ECO:0000313" key="12">
    <source>
        <dbReference type="Proteomes" id="UP000267535"/>
    </source>
</evidence>
<comment type="cofactor">
    <cofactor evidence="1">
        <name>Mg(2+)</name>
        <dbReference type="ChEBI" id="CHEBI:18420"/>
    </cofactor>
</comment>
<feature type="domain" description="GGDEF" evidence="10">
    <location>
        <begin position="577"/>
        <end position="712"/>
    </location>
</feature>
<dbReference type="InterPro" id="IPR029787">
    <property type="entry name" value="Nucleotide_cyclase"/>
</dbReference>
<keyword evidence="3" id="KW-1003">Cell membrane</keyword>
<dbReference type="FunFam" id="3.30.70.270:FF:000001">
    <property type="entry name" value="Diguanylate cyclase domain protein"/>
    <property type="match status" value="1"/>
</dbReference>
<dbReference type="SUPFAM" id="SSF55073">
    <property type="entry name" value="Nucleotide cyclase"/>
    <property type="match status" value="1"/>
</dbReference>
<accession>A0A3P1STH0</accession>
<keyword evidence="5 7" id="KW-1133">Transmembrane helix</keyword>
<evidence type="ECO:0000256" key="5">
    <source>
        <dbReference type="ARBA" id="ARBA00022989"/>
    </source>
</evidence>
<dbReference type="Proteomes" id="UP000267535">
    <property type="component" value="Unassembled WGS sequence"/>
</dbReference>
<feature type="domain" description="PAC" evidence="9">
    <location>
        <begin position="492"/>
        <end position="544"/>
    </location>
</feature>
<evidence type="ECO:0000259" key="9">
    <source>
        <dbReference type="PROSITE" id="PS50113"/>
    </source>
</evidence>
<dbReference type="Pfam" id="PF08269">
    <property type="entry name" value="dCache_2"/>
    <property type="match status" value="1"/>
</dbReference>
<dbReference type="EMBL" id="RQXV01000002">
    <property type="protein sequence ID" value="RRD00507.1"/>
    <property type="molecule type" value="Genomic_DNA"/>
</dbReference>
<dbReference type="GO" id="GO:0005886">
    <property type="term" value="C:plasma membrane"/>
    <property type="evidence" value="ECO:0007669"/>
    <property type="project" value="UniProtKB-SubCell"/>
</dbReference>
<reference evidence="11 12" key="1">
    <citation type="submission" date="2018-11" db="EMBL/GenBank/DDBJ databases">
        <title>The draft genome sequence of Amphritea balenae JAMM 1525T.</title>
        <authorList>
            <person name="Fang Z."/>
            <person name="Zhang Y."/>
            <person name="Han X."/>
        </authorList>
    </citation>
    <scope>NUCLEOTIDE SEQUENCE [LARGE SCALE GENOMIC DNA]</scope>
    <source>
        <strain evidence="11 12">JAMM 1525</strain>
    </source>
</reference>
<dbReference type="InterPro" id="IPR000700">
    <property type="entry name" value="PAS-assoc_C"/>
</dbReference>
<dbReference type="InterPro" id="IPR000160">
    <property type="entry name" value="GGDEF_dom"/>
</dbReference>
<evidence type="ECO:0000256" key="7">
    <source>
        <dbReference type="SAM" id="Phobius"/>
    </source>
</evidence>
<dbReference type="AlphaFoldDB" id="A0A3P1STH0"/>